<dbReference type="PROSITE" id="PS51501">
    <property type="entry name" value="ZF_DNL"/>
    <property type="match status" value="1"/>
</dbReference>
<dbReference type="InterPro" id="IPR007853">
    <property type="entry name" value="Znf_DNL-typ"/>
</dbReference>
<sequence length="66" mass="7379">MSKLAYTKGVVLIQCEGCSNRHLIADNLGWFRDKKVNVEDLVRENGEVIRKSALCASRASVRDGEE</sequence>
<proteinExistence type="predicted"/>
<dbReference type="GO" id="GO:0050821">
    <property type="term" value="P:protein stabilization"/>
    <property type="evidence" value="ECO:0007669"/>
    <property type="project" value="TreeGrafter"/>
</dbReference>
<dbReference type="EMBL" id="JAEFCI010007089">
    <property type="protein sequence ID" value="KAG5459291.1"/>
    <property type="molecule type" value="Genomic_DNA"/>
</dbReference>
<keyword evidence="1" id="KW-0479">Metal-binding</keyword>
<evidence type="ECO:0000259" key="5">
    <source>
        <dbReference type="PROSITE" id="PS51501"/>
    </source>
</evidence>
<gene>
    <name evidence="6" type="ORF">BJ554DRAFT_322</name>
</gene>
<dbReference type="Pfam" id="PF05180">
    <property type="entry name" value="zf-DNL"/>
    <property type="match status" value="1"/>
</dbReference>
<keyword evidence="7" id="KW-1185">Reference proteome</keyword>
<dbReference type="PANTHER" id="PTHR20922">
    <property type="entry name" value="DNL-TYPE ZINC FINGER PROTEIN"/>
    <property type="match status" value="1"/>
</dbReference>
<organism evidence="6 7">
    <name type="scientific">Olpidium bornovanus</name>
    <dbReference type="NCBI Taxonomy" id="278681"/>
    <lineage>
        <taxon>Eukaryota</taxon>
        <taxon>Fungi</taxon>
        <taxon>Fungi incertae sedis</taxon>
        <taxon>Olpidiomycota</taxon>
        <taxon>Olpidiomycotina</taxon>
        <taxon>Olpidiomycetes</taxon>
        <taxon>Olpidiales</taxon>
        <taxon>Olpidiaceae</taxon>
        <taxon>Olpidium</taxon>
    </lineage>
</organism>
<dbReference type="AlphaFoldDB" id="A0A8H8DIA4"/>
<reference evidence="6 7" key="1">
    <citation type="journal article" name="Sci. Rep.">
        <title>Genome-scale phylogenetic analyses confirm Olpidium as the closest living zoosporic fungus to the non-flagellated, terrestrial fungi.</title>
        <authorList>
            <person name="Chang Y."/>
            <person name="Rochon D."/>
            <person name="Sekimoto S."/>
            <person name="Wang Y."/>
            <person name="Chovatia M."/>
            <person name="Sandor L."/>
            <person name="Salamov A."/>
            <person name="Grigoriev I.V."/>
            <person name="Stajich J.E."/>
            <person name="Spatafora J.W."/>
        </authorList>
    </citation>
    <scope>NUCLEOTIDE SEQUENCE [LARGE SCALE GENOMIC DNA]</scope>
    <source>
        <strain evidence="6">S191</strain>
    </source>
</reference>
<keyword evidence="2 4" id="KW-0863">Zinc-finger</keyword>
<dbReference type="Proteomes" id="UP000673691">
    <property type="component" value="Unassembled WGS sequence"/>
</dbReference>
<dbReference type="GO" id="GO:0006457">
    <property type="term" value="P:protein folding"/>
    <property type="evidence" value="ECO:0007669"/>
    <property type="project" value="TreeGrafter"/>
</dbReference>
<evidence type="ECO:0000313" key="6">
    <source>
        <dbReference type="EMBL" id="KAG5459291.1"/>
    </source>
</evidence>
<evidence type="ECO:0000256" key="3">
    <source>
        <dbReference type="ARBA" id="ARBA00022833"/>
    </source>
</evidence>
<evidence type="ECO:0000256" key="4">
    <source>
        <dbReference type="PROSITE-ProRule" id="PRU00834"/>
    </source>
</evidence>
<name>A0A8H8DIA4_9FUNG</name>
<dbReference type="GO" id="GO:0008270">
    <property type="term" value="F:zinc ion binding"/>
    <property type="evidence" value="ECO:0007669"/>
    <property type="project" value="UniProtKB-KW"/>
</dbReference>
<feature type="domain" description="DNL-type" evidence="5">
    <location>
        <begin position="1"/>
        <end position="66"/>
    </location>
</feature>
<dbReference type="GO" id="GO:0005739">
    <property type="term" value="C:mitochondrion"/>
    <property type="evidence" value="ECO:0007669"/>
    <property type="project" value="TreeGrafter"/>
</dbReference>
<evidence type="ECO:0000256" key="1">
    <source>
        <dbReference type="ARBA" id="ARBA00022723"/>
    </source>
</evidence>
<comment type="caution">
    <text evidence="6">The sequence shown here is derived from an EMBL/GenBank/DDBJ whole genome shotgun (WGS) entry which is preliminary data.</text>
</comment>
<dbReference type="OrthoDB" id="512667at2759"/>
<dbReference type="GO" id="GO:0030150">
    <property type="term" value="P:protein import into mitochondrial matrix"/>
    <property type="evidence" value="ECO:0007669"/>
    <property type="project" value="TreeGrafter"/>
</dbReference>
<dbReference type="InterPro" id="IPR024158">
    <property type="entry name" value="Mt_import_TIM15"/>
</dbReference>
<accession>A0A8H8DIA4</accession>
<dbReference type="GO" id="GO:0051087">
    <property type="term" value="F:protein-folding chaperone binding"/>
    <property type="evidence" value="ECO:0007669"/>
    <property type="project" value="TreeGrafter"/>
</dbReference>
<evidence type="ECO:0000313" key="7">
    <source>
        <dbReference type="Proteomes" id="UP000673691"/>
    </source>
</evidence>
<keyword evidence="3" id="KW-0862">Zinc</keyword>
<evidence type="ECO:0000256" key="2">
    <source>
        <dbReference type="ARBA" id="ARBA00022771"/>
    </source>
</evidence>
<dbReference type="PANTHER" id="PTHR20922:SF13">
    <property type="entry name" value="DNL-TYPE ZINC FINGER PROTEIN"/>
    <property type="match status" value="1"/>
</dbReference>
<protein>
    <submittedName>
        <fullName evidence="6">DNL zinc finger-domain-containing protein</fullName>
    </submittedName>
</protein>